<feature type="region of interest" description="Disordered" evidence="1">
    <location>
        <begin position="44"/>
        <end position="76"/>
    </location>
</feature>
<reference evidence="3 4" key="1">
    <citation type="submission" date="2024-06" db="EMBL/GenBank/DDBJ databases">
        <title>The Natural Products Discovery Center: Release of the First 8490 Sequenced Strains for Exploring Actinobacteria Biosynthetic Diversity.</title>
        <authorList>
            <person name="Kalkreuter E."/>
            <person name="Kautsar S.A."/>
            <person name="Yang D."/>
            <person name="Bader C.D."/>
            <person name="Teijaro C.N."/>
            <person name="Fluegel L."/>
            <person name="Davis C.M."/>
            <person name="Simpson J.R."/>
            <person name="Lauterbach L."/>
            <person name="Steele A.D."/>
            <person name="Gui C."/>
            <person name="Meng S."/>
            <person name="Li G."/>
            <person name="Viehrig K."/>
            <person name="Ye F."/>
            <person name="Su P."/>
            <person name="Kiefer A.F."/>
            <person name="Nichols A."/>
            <person name="Cepeda A.J."/>
            <person name="Yan W."/>
            <person name="Fan B."/>
            <person name="Jiang Y."/>
            <person name="Adhikari A."/>
            <person name="Zheng C.-J."/>
            <person name="Schuster L."/>
            <person name="Cowan T.M."/>
            <person name="Smanski M.J."/>
            <person name="Chevrette M.G."/>
            <person name="De Carvalho L.P.S."/>
            <person name="Shen B."/>
        </authorList>
    </citation>
    <scope>NUCLEOTIDE SEQUENCE [LARGE SCALE GENOMIC DNA]</scope>
    <source>
        <strain evidence="3 4">NPDC047833</strain>
    </source>
</reference>
<feature type="chain" id="PRO_5045964825" description="Secreted protein" evidence="2">
    <location>
        <begin position="30"/>
        <end position="121"/>
    </location>
</feature>
<keyword evidence="2" id="KW-0732">Signal</keyword>
<name>A0ABV3M5K9_9ACTN</name>
<evidence type="ECO:0000313" key="3">
    <source>
        <dbReference type="EMBL" id="MEW2366988.1"/>
    </source>
</evidence>
<evidence type="ECO:0000256" key="2">
    <source>
        <dbReference type="SAM" id="SignalP"/>
    </source>
</evidence>
<accession>A0ABV3M5K9</accession>
<feature type="region of interest" description="Disordered" evidence="1">
    <location>
        <begin position="100"/>
        <end position="121"/>
    </location>
</feature>
<organism evidence="3 4">
    <name type="scientific">Streptomyces huasconensis</name>
    <dbReference type="NCBI Taxonomy" id="1854574"/>
    <lineage>
        <taxon>Bacteria</taxon>
        <taxon>Bacillati</taxon>
        <taxon>Actinomycetota</taxon>
        <taxon>Actinomycetes</taxon>
        <taxon>Kitasatosporales</taxon>
        <taxon>Streptomycetaceae</taxon>
        <taxon>Streptomyces</taxon>
    </lineage>
</organism>
<dbReference type="EMBL" id="JBEYRS010000021">
    <property type="protein sequence ID" value="MEW2366988.1"/>
    <property type="molecule type" value="Genomic_DNA"/>
</dbReference>
<proteinExistence type="predicted"/>
<evidence type="ECO:0008006" key="5">
    <source>
        <dbReference type="Google" id="ProtNLM"/>
    </source>
</evidence>
<evidence type="ECO:0000313" key="4">
    <source>
        <dbReference type="Proteomes" id="UP001553843"/>
    </source>
</evidence>
<dbReference type="Proteomes" id="UP001553843">
    <property type="component" value="Unassembled WGS sequence"/>
</dbReference>
<comment type="caution">
    <text evidence="3">The sequence shown here is derived from an EMBL/GenBank/DDBJ whole genome shotgun (WGS) entry which is preliminary data.</text>
</comment>
<sequence>MLSRARTAWCPLVAVLLVVLGGFCGPAVADTAVPPASTVAHVYEGHDQRPGCGKGGQGDAGQQPVSPPRSGSAHELLPALYEAHGAAGAWSADQAVLDLTPLRGPPPLTPPSPVDLSVLRV</sequence>
<feature type="compositionally biased region" description="Pro residues" evidence="1">
    <location>
        <begin position="103"/>
        <end position="113"/>
    </location>
</feature>
<protein>
    <recommendedName>
        <fullName evidence="5">Secreted protein</fullName>
    </recommendedName>
</protein>
<gene>
    <name evidence="3" type="ORF">AB0887_34205</name>
</gene>
<dbReference type="RefSeq" id="WP_359777402.1">
    <property type="nucleotide sequence ID" value="NZ_JBEYRR010000004.1"/>
</dbReference>
<evidence type="ECO:0000256" key="1">
    <source>
        <dbReference type="SAM" id="MobiDB-lite"/>
    </source>
</evidence>
<keyword evidence="4" id="KW-1185">Reference proteome</keyword>
<feature type="signal peptide" evidence="2">
    <location>
        <begin position="1"/>
        <end position="29"/>
    </location>
</feature>